<keyword evidence="3" id="KW-1185">Reference proteome</keyword>
<reference evidence="2 3" key="1">
    <citation type="submission" date="2022-12" db="EMBL/GenBank/DDBJ databases">
        <title>Sphingomonas abieness sp. nov., an endophytic bacterium isolated from Abies koreana.</title>
        <authorList>
            <person name="Jiang L."/>
            <person name="Lee J."/>
        </authorList>
    </citation>
    <scope>NUCLEOTIDE SEQUENCE [LARGE SCALE GENOMIC DNA]</scope>
    <source>
        <strain evidence="3">PAMB 00755</strain>
    </source>
</reference>
<gene>
    <name evidence="2" type="ORF">PBT88_09465</name>
</gene>
<dbReference type="InterPro" id="IPR018754">
    <property type="entry name" value="RovC-like_DNA-bd"/>
</dbReference>
<organism evidence="2 3">
    <name type="scientific">Sphingomonas abietis</name>
    <dbReference type="NCBI Taxonomy" id="3012344"/>
    <lineage>
        <taxon>Bacteria</taxon>
        <taxon>Pseudomonadati</taxon>
        <taxon>Pseudomonadota</taxon>
        <taxon>Alphaproteobacteria</taxon>
        <taxon>Sphingomonadales</taxon>
        <taxon>Sphingomonadaceae</taxon>
        <taxon>Sphingomonas</taxon>
    </lineage>
</organism>
<evidence type="ECO:0000259" key="1">
    <source>
        <dbReference type="Pfam" id="PF10074"/>
    </source>
</evidence>
<dbReference type="Pfam" id="PF10074">
    <property type="entry name" value="RovC_DNA-bd"/>
    <property type="match status" value="1"/>
</dbReference>
<name>A0ABY7NU40_9SPHN</name>
<proteinExistence type="predicted"/>
<dbReference type="Proteomes" id="UP001210865">
    <property type="component" value="Chromosome"/>
</dbReference>
<evidence type="ECO:0000313" key="3">
    <source>
        <dbReference type="Proteomes" id="UP001210865"/>
    </source>
</evidence>
<dbReference type="EMBL" id="CP115174">
    <property type="protein sequence ID" value="WBO24300.1"/>
    <property type="molecule type" value="Genomic_DNA"/>
</dbReference>
<evidence type="ECO:0000313" key="2">
    <source>
        <dbReference type="EMBL" id="WBO24300.1"/>
    </source>
</evidence>
<accession>A0ABY7NU40</accession>
<protein>
    <submittedName>
        <fullName evidence="2">DUF2285 domain-containing protein</fullName>
    </submittedName>
</protein>
<sequence>MFWDADHDPRVIRARAEPTRTDDRFAFDLLSQPVTATLLIEPGGAQQLLLAEGVRSIRIALNSGTLLEGPVRLHNDLPGDEHLDRRLLALGRWSAFMKLGRFPRRLYPLMRRGRRWNDVVRTANAMARYASAIDVAVDLMGRDIVAADWDHESDYLRARTRRLMNSTRRLAGGGYLDLLTM</sequence>
<dbReference type="RefSeq" id="WP_270078928.1">
    <property type="nucleotide sequence ID" value="NZ_CP115174.1"/>
</dbReference>
<feature type="domain" description="T6SS Transcription factor RovC-like DNA binding" evidence="1">
    <location>
        <begin position="77"/>
        <end position="179"/>
    </location>
</feature>